<dbReference type="PANTHER" id="PTHR46339">
    <property type="entry name" value="PROTEIN CBG15282-RELATED"/>
    <property type="match status" value="1"/>
</dbReference>
<evidence type="ECO:0000259" key="1">
    <source>
        <dbReference type="PROSITE" id="PS50279"/>
    </source>
</evidence>
<evidence type="ECO:0000313" key="3">
    <source>
        <dbReference type="Proteomes" id="UP000271098"/>
    </source>
</evidence>
<feature type="domain" description="BPTI/Kunitz inhibitor" evidence="1">
    <location>
        <begin position="114"/>
        <end position="164"/>
    </location>
</feature>
<dbReference type="InterPro" id="IPR036880">
    <property type="entry name" value="Kunitz_BPTI_sf"/>
</dbReference>
<sequence length="198" mass="21785">MDQGTGVMQQRRYYFNKSTKQCEQFYYRGANGNRNNFGSLQQCQQQCPVFKGILCVVVFTETPSPCAYGSSFPQTPCHGSNVMNDPCGSSQFCHIGQSPPTTVCCNRSPFGDRCSQALNTGIGNANLQRWYFNVNSEQCEPFIYRGLQGNENNFLNQQDCESACFVNPCAVGTPYRKQGAVVQCSPGVSSACPTGYSC</sequence>
<reference evidence="4" key="1">
    <citation type="submission" date="2016-06" db="UniProtKB">
        <authorList>
            <consortium name="WormBaseParasite"/>
        </authorList>
    </citation>
    <scope>IDENTIFICATION</scope>
</reference>
<dbReference type="Gene3D" id="4.10.410.10">
    <property type="entry name" value="Pancreatic trypsin inhibitor Kunitz domain"/>
    <property type="match status" value="2"/>
</dbReference>
<dbReference type="CDD" id="cd22593">
    <property type="entry name" value="Kunitz_conkunitzin"/>
    <property type="match status" value="2"/>
</dbReference>
<evidence type="ECO:0000313" key="2">
    <source>
        <dbReference type="EMBL" id="VDK50489.1"/>
    </source>
</evidence>
<dbReference type="InterPro" id="IPR002223">
    <property type="entry name" value="Kunitz_BPTI"/>
</dbReference>
<accession>A0A183D9I7</accession>
<organism evidence="4">
    <name type="scientific">Gongylonema pulchrum</name>
    <dbReference type="NCBI Taxonomy" id="637853"/>
    <lineage>
        <taxon>Eukaryota</taxon>
        <taxon>Metazoa</taxon>
        <taxon>Ecdysozoa</taxon>
        <taxon>Nematoda</taxon>
        <taxon>Chromadorea</taxon>
        <taxon>Rhabditida</taxon>
        <taxon>Spirurina</taxon>
        <taxon>Spiruromorpha</taxon>
        <taxon>Spiruroidea</taxon>
        <taxon>Gongylonematidae</taxon>
        <taxon>Gongylonema</taxon>
    </lineage>
</organism>
<dbReference type="OrthoDB" id="4473401at2759"/>
<dbReference type="GO" id="GO:0004867">
    <property type="term" value="F:serine-type endopeptidase inhibitor activity"/>
    <property type="evidence" value="ECO:0007669"/>
    <property type="project" value="InterPro"/>
</dbReference>
<protein>
    <submittedName>
        <fullName evidence="4">Kunitz/Bovine pancreatic trypsin inhibitor domain protein</fullName>
    </submittedName>
</protein>
<feature type="domain" description="BPTI/Kunitz inhibitor" evidence="1">
    <location>
        <begin position="1"/>
        <end position="47"/>
    </location>
</feature>
<keyword evidence="3" id="KW-1185">Reference proteome</keyword>
<proteinExistence type="predicted"/>
<dbReference type="Proteomes" id="UP000271098">
    <property type="component" value="Unassembled WGS sequence"/>
</dbReference>
<dbReference type="SMART" id="SM00131">
    <property type="entry name" value="KU"/>
    <property type="match status" value="2"/>
</dbReference>
<name>A0A183D9I7_9BILA</name>
<reference evidence="2 3" key="2">
    <citation type="submission" date="2018-11" db="EMBL/GenBank/DDBJ databases">
        <authorList>
            <consortium name="Pathogen Informatics"/>
        </authorList>
    </citation>
    <scope>NUCLEOTIDE SEQUENCE [LARGE SCALE GENOMIC DNA]</scope>
</reference>
<dbReference type="EMBL" id="UYRT01011306">
    <property type="protein sequence ID" value="VDK50489.1"/>
    <property type="molecule type" value="Genomic_DNA"/>
</dbReference>
<gene>
    <name evidence="2" type="ORF">GPUH_LOCUS5378</name>
</gene>
<dbReference type="AlphaFoldDB" id="A0A183D9I7"/>
<dbReference type="WBParaSite" id="GPUH_0000538501-mRNA-1">
    <property type="protein sequence ID" value="GPUH_0000538501-mRNA-1"/>
    <property type="gene ID" value="GPUH_0000538501"/>
</dbReference>
<dbReference type="InterPro" id="IPR053014">
    <property type="entry name" value="Cuticle_assoc_divergent"/>
</dbReference>
<evidence type="ECO:0000313" key="4">
    <source>
        <dbReference type="WBParaSite" id="GPUH_0000538501-mRNA-1"/>
    </source>
</evidence>
<dbReference type="SUPFAM" id="SSF57362">
    <property type="entry name" value="BPTI-like"/>
    <property type="match status" value="2"/>
</dbReference>
<dbReference type="PANTHER" id="PTHR46339:SF2">
    <property type="entry name" value="BPTI_KUNITZ INHIBITOR DOMAIN-CONTAINING PROTEIN"/>
    <property type="match status" value="1"/>
</dbReference>
<dbReference type="Pfam" id="PF00014">
    <property type="entry name" value="Kunitz_BPTI"/>
    <property type="match status" value="2"/>
</dbReference>
<dbReference type="PROSITE" id="PS50279">
    <property type="entry name" value="BPTI_KUNITZ_2"/>
    <property type="match status" value="2"/>
</dbReference>